<feature type="domain" description="Dehydrogenase E1 component" evidence="3">
    <location>
        <begin position="38"/>
        <end position="328"/>
    </location>
</feature>
<dbReference type="InterPro" id="IPR029061">
    <property type="entry name" value="THDP-binding"/>
</dbReference>
<feature type="region of interest" description="Disordered" evidence="2">
    <location>
        <begin position="265"/>
        <end position="285"/>
    </location>
</feature>
<dbReference type="STRING" id="1095776.SAMN04515672_3378"/>
<reference evidence="5" key="1">
    <citation type="submission" date="2016-10" db="EMBL/GenBank/DDBJ databases">
        <authorList>
            <person name="Varghese N."/>
            <person name="Submissions S."/>
        </authorList>
    </citation>
    <scope>NUCLEOTIDE SEQUENCE [LARGE SCALE GENOMIC DNA]</scope>
    <source>
        <strain evidence="5">B4,CECT 8067,JCM 17497</strain>
    </source>
</reference>
<feature type="compositionally biased region" description="Basic and acidic residues" evidence="2">
    <location>
        <begin position="275"/>
        <end position="285"/>
    </location>
</feature>
<feature type="compositionally biased region" description="Polar residues" evidence="2">
    <location>
        <begin position="265"/>
        <end position="274"/>
    </location>
</feature>
<evidence type="ECO:0000313" key="5">
    <source>
        <dbReference type="Proteomes" id="UP000198882"/>
    </source>
</evidence>
<organism evidence="4 5">
    <name type="scientific">Natronorubrum texcoconense</name>
    <dbReference type="NCBI Taxonomy" id="1095776"/>
    <lineage>
        <taxon>Archaea</taxon>
        <taxon>Methanobacteriati</taxon>
        <taxon>Methanobacteriota</taxon>
        <taxon>Stenosarchaea group</taxon>
        <taxon>Halobacteria</taxon>
        <taxon>Halobacteriales</taxon>
        <taxon>Natrialbaceae</taxon>
        <taxon>Natronorubrum</taxon>
    </lineage>
</organism>
<accession>A0A1G9D090</accession>
<dbReference type="PANTHER" id="PTHR43380">
    <property type="entry name" value="2-OXOISOVALERATE DEHYDROGENASE SUBUNIT ALPHA, MITOCHONDRIAL"/>
    <property type="match status" value="1"/>
</dbReference>
<dbReference type="GO" id="GO:0009083">
    <property type="term" value="P:branched-chain amino acid catabolic process"/>
    <property type="evidence" value="ECO:0007669"/>
    <property type="project" value="TreeGrafter"/>
</dbReference>
<dbReference type="InterPro" id="IPR017596">
    <property type="entry name" value="PdhA/BkdA"/>
</dbReference>
<evidence type="ECO:0000256" key="2">
    <source>
        <dbReference type="SAM" id="MobiDB-lite"/>
    </source>
</evidence>
<gene>
    <name evidence="4" type="ORF">SAMN04515672_3378</name>
</gene>
<evidence type="ECO:0000313" key="4">
    <source>
        <dbReference type="EMBL" id="SDK57351.1"/>
    </source>
</evidence>
<keyword evidence="1" id="KW-0560">Oxidoreductase</keyword>
<evidence type="ECO:0000259" key="3">
    <source>
        <dbReference type="Pfam" id="PF00676"/>
    </source>
</evidence>
<dbReference type="AlphaFoldDB" id="A0A1G9D090"/>
<dbReference type="OrthoDB" id="25266at2157"/>
<dbReference type="NCBIfam" id="TIGR03181">
    <property type="entry name" value="PDH_E1_alph_x"/>
    <property type="match status" value="1"/>
</dbReference>
<protein>
    <submittedName>
        <fullName evidence="4">Pyruvate dehydrogenase E1 component alpha subunit</fullName>
    </submittedName>
</protein>
<dbReference type="Pfam" id="PF00676">
    <property type="entry name" value="E1_dh"/>
    <property type="match status" value="1"/>
</dbReference>
<dbReference type="CDD" id="cd02000">
    <property type="entry name" value="TPP_E1_PDC_ADC_BCADC"/>
    <property type="match status" value="1"/>
</dbReference>
<evidence type="ECO:0000256" key="1">
    <source>
        <dbReference type="ARBA" id="ARBA00023002"/>
    </source>
</evidence>
<proteinExistence type="predicted"/>
<dbReference type="Gene3D" id="3.40.50.970">
    <property type="match status" value="1"/>
</dbReference>
<keyword evidence="5" id="KW-1185">Reference proteome</keyword>
<dbReference type="InterPro" id="IPR050771">
    <property type="entry name" value="Alpha-ketoacid_DH_E1_comp"/>
</dbReference>
<dbReference type="GO" id="GO:0016624">
    <property type="term" value="F:oxidoreductase activity, acting on the aldehyde or oxo group of donors, disulfide as acceptor"/>
    <property type="evidence" value="ECO:0007669"/>
    <property type="project" value="InterPro"/>
</dbReference>
<dbReference type="SUPFAM" id="SSF52518">
    <property type="entry name" value="Thiamin diphosphate-binding fold (THDP-binding)"/>
    <property type="match status" value="1"/>
</dbReference>
<sequence>MSFEPGFHAEEQILDEDGRVLDGETPPDLDDDVFVDMYKQMRLCRQFDKRAVSLQRQGRMGTYSTMLAHEGALVGSAFALRDDDWIVPYYRDHGATVTHGLGFEHILQYYMGHEEGSVVPEDTSVFPICITIGDQIPHATGAGMASKLRDGDDSAVVCYFGDGATSEGDFHEGLNFAGVFDTPNVFFCLNNQWAISTPIEKQTAASTLAQKASGYGFDGVRVDGMDPLAVYEVTRKALETARDAESEAPRPTLVEALLYRIGAHNTSDDPSNYRQESETEPWRERDPISRMETFLRERGLLSDERIAAIEEENTEEIESAVEIAEAYEPDPDDIFEHVFDELPDRIEEQRAAFRELHEQYGDEAFLRD</sequence>
<dbReference type="GO" id="GO:0044272">
    <property type="term" value="P:sulfur compound biosynthetic process"/>
    <property type="evidence" value="ECO:0007669"/>
    <property type="project" value="UniProtKB-ARBA"/>
</dbReference>
<dbReference type="InterPro" id="IPR001017">
    <property type="entry name" value="DH_E1"/>
</dbReference>
<dbReference type="RefSeq" id="WP_090309618.1">
    <property type="nucleotide sequence ID" value="NZ_FNFE01000005.1"/>
</dbReference>
<keyword evidence="4" id="KW-0670">Pyruvate</keyword>
<name>A0A1G9D090_9EURY</name>
<dbReference type="EMBL" id="FNFE01000005">
    <property type="protein sequence ID" value="SDK57351.1"/>
    <property type="molecule type" value="Genomic_DNA"/>
</dbReference>
<dbReference type="PANTHER" id="PTHR43380:SF1">
    <property type="entry name" value="2-OXOISOVALERATE DEHYDROGENASE SUBUNIT ALPHA, MITOCHONDRIAL"/>
    <property type="match status" value="1"/>
</dbReference>
<dbReference type="Proteomes" id="UP000198882">
    <property type="component" value="Unassembled WGS sequence"/>
</dbReference>